<keyword evidence="3" id="KW-1185">Reference proteome</keyword>
<dbReference type="RefSeq" id="WP_169656478.1">
    <property type="nucleotide sequence ID" value="NZ_JABANE010000020.1"/>
</dbReference>
<gene>
    <name evidence="2" type="ORF">HHU12_09360</name>
</gene>
<dbReference type="Proteomes" id="UP000576082">
    <property type="component" value="Unassembled WGS sequence"/>
</dbReference>
<evidence type="ECO:0000259" key="1">
    <source>
        <dbReference type="Pfam" id="PF00535"/>
    </source>
</evidence>
<sequence length="308" mass="36533">MLLDILIPTFNRGEDLLFNLNLLSDYISKIEHSNEIQIIISDNCSDDNTEQLVSTFKHNNPSLSIQYFRNSENIGLERNAVEVLSKSSAEYIMWLGDDDYLPNGYLAFILKHIRDEELGFILPRNINIVGRNEFETFASENPTYETKKAGYQSMYEIGHFSHQMSGIVLRRENLLDKYLEKDNWRNVYLFMFFTNYCILNYNGIFVEDYKVSITQGNSKAWSYDKAGLLPEVYKSYYYFIEALGEEKVSNLIFDFTRRHTWRFGIQIFKPFSSFNRLNFLLYQTSDIDNIKNRLRKLFIKDYIYRIIQ</sequence>
<name>A0A7X9P368_9BACT</name>
<dbReference type="EMBL" id="JABANE010000020">
    <property type="protein sequence ID" value="NME68167.1"/>
    <property type="molecule type" value="Genomic_DNA"/>
</dbReference>
<dbReference type="CDD" id="cd00761">
    <property type="entry name" value="Glyco_tranf_GTA_type"/>
    <property type="match status" value="1"/>
</dbReference>
<evidence type="ECO:0000313" key="3">
    <source>
        <dbReference type="Proteomes" id="UP000576082"/>
    </source>
</evidence>
<comment type="caution">
    <text evidence="2">The sequence shown here is derived from an EMBL/GenBank/DDBJ whole genome shotgun (WGS) entry which is preliminary data.</text>
</comment>
<dbReference type="GO" id="GO:0016740">
    <property type="term" value="F:transferase activity"/>
    <property type="evidence" value="ECO:0007669"/>
    <property type="project" value="UniProtKB-KW"/>
</dbReference>
<dbReference type="InterPro" id="IPR001173">
    <property type="entry name" value="Glyco_trans_2-like"/>
</dbReference>
<dbReference type="InterPro" id="IPR029044">
    <property type="entry name" value="Nucleotide-diphossugar_trans"/>
</dbReference>
<evidence type="ECO:0000313" key="2">
    <source>
        <dbReference type="EMBL" id="NME68167.1"/>
    </source>
</evidence>
<organism evidence="2 3">
    <name type="scientific">Flammeovirga aprica JL-4</name>
    <dbReference type="NCBI Taxonomy" id="694437"/>
    <lineage>
        <taxon>Bacteria</taxon>
        <taxon>Pseudomonadati</taxon>
        <taxon>Bacteroidota</taxon>
        <taxon>Cytophagia</taxon>
        <taxon>Cytophagales</taxon>
        <taxon>Flammeovirgaceae</taxon>
        <taxon>Flammeovirga</taxon>
    </lineage>
</organism>
<protein>
    <submittedName>
        <fullName evidence="2">Glycosyltransferase family 2 protein</fullName>
    </submittedName>
</protein>
<reference evidence="2 3" key="1">
    <citation type="submission" date="2020-04" db="EMBL/GenBank/DDBJ databases">
        <title>Flammeovirga sp. SR4, a novel species isolated from seawater.</title>
        <authorList>
            <person name="Wang X."/>
        </authorList>
    </citation>
    <scope>NUCLEOTIDE SEQUENCE [LARGE SCALE GENOMIC DNA]</scope>
    <source>
        <strain evidence="2 3">ATCC 23126</strain>
    </source>
</reference>
<keyword evidence="2" id="KW-0808">Transferase</keyword>
<dbReference type="SUPFAM" id="SSF53448">
    <property type="entry name" value="Nucleotide-diphospho-sugar transferases"/>
    <property type="match status" value="1"/>
</dbReference>
<dbReference type="AlphaFoldDB" id="A0A7X9P368"/>
<feature type="domain" description="Glycosyltransferase 2-like" evidence="1">
    <location>
        <begin position="5"/>
        <end position="166"/>
    </location>
</feature>
<dbReference type="Gene3D" id="3.90.550.10">
    <property type="entry name" value="Spore Coat Polysaccharide Biosynthesis Protein SpsA, Chain A"/>
    <property type="match status" value="1"/>
</dbReference>
<accession>A0A7X9P368</accession>
<proteinExistence type="predicted"/>
<dbReference type="Pfam" id="PF00535">
    <property type="entry name" value="Glycos_transf_2"/>
    <property type="match status" value="1"/>
</dbReference>